<protein>
    <submittedName>
        <fullName evidence="2">Uncharacterized protein</fullName>
    </submittedName>
</protein>
<sequence>MKYFLYTTCIFQLINLKGRGFQQYLIWEIL</sequence>
<evidence type="ECO:0000313" key="2">
    <source>
        <dbReference type="WBParaSite" id="Hba_01841"/>
    </source>
</evidence>
<evidence type="ECO:0000313" key="1">
    <source>
        <dbReference type="Proteomes" id="UP000095283"/>
    </source>
</evidence>
<organism evidence="1 2">
    <name type="scientific">Heterorhabditis bacteriophora</name>
    <name type="common">Entomopathogenic nematode worm</name>
    <dbReference type="NCBI Taxonomy" id="37862"/>
    <lineage>
        <taxon>Eukaryota</taxon>
        <taxon>Metazoa</taxon>
        <taxon>Ecdysozoa</taxon>
        <taxon>Nematoda</taxon>
        <taxon>Chromadorea</taxon>
        <taxon>Rhabditida</taxon>
        <taxon>Rhabditina</taxon>
        <taxon>Rhabditomorpha</taxon>
        <taxon>Strongyloidea</taxon>
        <taxon>Heterorhabditidae</taxon>
        <taxon>Heterorhabditis</taxon>
    </lineage>
</organism>
<reference evidence="2" key="1">
    <citation type="submission" date="2016-11" db="UniProtKB">
        <authorList>
            <consortium name="WormBaseParasite"/>
        </authorList>
    </citation>
    <scope>IDENTIFICATION</scope>
</reference>
<dbReference type="WBParaSite" id="Hba_01841">
    <property type="protein sequence ID" value="Hba_01841"/>
    <property type="gene ID" value="Hba_01841"/>
</dbReference>
<dbReference type="Proteomes" id="UP000095283">
    <property type="component" value="Unplaced"/>
</dbReference>
<keyword evidence="1" id="KW-1185">Reference proteome</keyword>
<name>A0A1I7WAZ3_HETBA</name>
<accession>A0A1I7WAZ3</accession>
<dbReference type="AlphaFoldDB" id="A0A1I7WAZ3"/>
<proteinExistence type="predicted"/>